<gene>
    <name evidence="1" type="ORF">BDM02DRAFT_3101971</name>
</gene>
<dbReference type="Proteomes" id="UP000886501">
    <property type="component" value="Unassembled WGS sequence"/>
</dbReference>
<evidence type="ECO:0000313" key="2">
    <source>
        <dbReference type="Proteomes" id="UP000886501"/>
    </source>
</evidence>
<dbReference type="EMBL" id="MU118107">
    <property type="protein sequence ID" value="KAF9645029.1"/>
    <property type="molecule type" value="Genomic_DNA"/>
</dbReference>
<accession>A0ACB6Z659</accession>
<name>A0ACB6Z659_THEGA</name>
<evidence type="ECO:0000313" key="1">
    <source>
        <dbReference type="EMBL" id="KAF9645029.1"/>
    </source>
</evidence>
<reference evidence="1" key="2">
    <citation type="journal article" date="2020" name="Nat. Commun.">
        <title>Large-scale genome sequencing of mycorrhizal fungi provides insights into the early evolution of symbiotic traits.</title>
        <authorList>
            <person name="Miyauchi S."/>
            <person name="Kiss E."/>
            <person name="Kuo A."/>
            <person name="Drula E."/>
            <person name="Kohler A."/>
            <person name="Sanchez-Garcia M."/>
            <person name="Morin E."/>
            <person name="Andreopoulos B."/>
            <person name="Barry K.W."/>
            <person name="Bonito G."/>
            <person name="Buee M."/>
            <person name="Carver A."/>
            <person name="Chen C."/>
            <person name="Cichocki N."/>
            <person name="Clum A."/>
            <person name="Culley D."/>
            <person name="Crous P.W."/>
            <person name="Fauchery L."/>
            <person name="Girlanda M."/>
            <person name="Hayes R.D."/>
            <person name="Keri Z."/>
            <person name="LaButti K."/>
            <person name="Lipzen A."/>
            <person name="Lombard V."/>
            <person name="Magnuson J."/>
            <person name="Maillard F."/>
            <person name="Murat C."/>
            <person name="Nolan M."/>
            <person name="Ohm R.A."/>
            <person name="Pangilinan J."/>
            <person name="Pereira M.F."/>
            <person name="Perotto S."/>
            <person name="Peter M."/>
            <person name="Pfister S."/>
            <person name="Riley R."/>
            <person name="Sitrit Y."/>
            <person name="Stielow J.B."/>
            <person name="Szollosi G."/>
            <person name="Zifcakova L."/>
            <person name="Stursova M."/>
            <person name="Spatafora J.W."/>
            <person name="Tedersoo L."/>
            <person name="Vaario L.M."/>
            <person name="Yamada A."/>
            <person name="Yan M."/>
            <person name="Wang P."/>
            <person name="Xu J."/>
            <person name="Bruns T."/>
            <person name="Baldrian P."/>
            <person name="Vilgalys R."/>
            <person name="Dunand C."/>
            <person name="Henrissat B."/>
            <person name="Grigoriev I.V."/>
            <person name="Hibbett D."/>
            <person name="Nagy L.G."/>
            <person name="Martin F.M."/>
        </authorList>
    </citation>
    <scope>NUCLEOTIDE SEQUENCE</scope>
    <source>
        <strain evidence="1">P2</strain>
    </source>
</reference>
<organism evidence="1 2">
    <name type="scientific">Thelephora ganbajun</name>
    <name type="common">Ganba fungus</name>
    <dbReference type="NCBI Taxonomy" id="370292"/>
    <lineage>
        <taxon>Eukaryota</taxon>
        <taxon>Fungi</taxon>
        <taxon>Dikarya</taxon>
        <taxon>Basidiomycota</taxon>
        <taxon>Agaricomycotina</taxon>
        <taxon>Agaricomycetes</taxon>
        <taxon>Thelephorales</taxon>
        <taxon>Thelephoraceae</taxon>
        <taxon>Thelephora</taxon>
    </lineage>
</organism>
<sequence>MAITALEFYCGIGGLHYALENSFIDARVLAAFDWDQLACRVYSHNFPETTVKQIDICTLTAGSLAAYAADLWLLSPSCQPYTVLNPVPRDSGDPRAKPFLHLINDVLPSMAVSNLLPSRLLIENVAGFETSLTRQNLLAVLSSLGYNVLEFLLTPLSFGIPNSRLRYYVLARFEPFSSPGEISNAGILRHIPDRGTDWVDDRGQSEVTSDARAIRDYLDQEGSSLDDCTIPPRVLEKWGRLFDIVLPASYRTCCFTRGYTKMVERTGSILQENESLDAEGDSNPMAILEPLRLRYFSPRELSKLFGFGTNTKPFIWPAGCTVKSKYRLIGNSVNVHVVAKLINYLFE</sequence>
<keyword evidence="1" id="KW-0808">Transferase</keyword>
<protein>
    <submittedName>
        <fullName evidence="1">S-adenosyl-L-methionine-dependent methyltransferase</fullName>
    </submittedName>
</protein>
<keyword evidence="2" id="KW-1185">Reference proteome</keyword>
<comment type="caution">
    <text evidence="1">The sequence shown here is derived from an EMBL/GenBank/DDBJ whole genome shotgun (WGS) entry which is preliminary data.</text>
</comment>
<reference evidence="1" key="1">
    <citation type="submission" date="2019-10" db="EMBL/GenBank/DDBJ databases">
        <authorList>
            <consortium name="DOE Joint Genome Institute"/>
            <person name="Kuo A."/>
            <person name="Miyauchi S."/>
            <person name="Kiss E."/>
            <person name="Drula E."/>
            <person name="Kohler A."/>
            <person name="Sanchez-Garcia M."/>
            <person name="Andreopoulos B."/>
            <person name="Barry K.W."/>
            <person name="Bonito G."/>
            <person name="Buee M."/>
            <person name="Carver A."/>
            <person name="Chen C."/>
            <person name="Cichocki N."/>
            <person name="Clum A."/>
            <person name="Culley D."/>
            <person name="Crous P.W."/>
            <person name="Fauchery L."/>
            <person name="Girlanda M."/>
            <person name="Hayes R."/>
            <person name="Keri Z."/>
            <person name="Labutti K."/>
            <person name="Lipzen A."/>
            <person name="Lombard V."/>
            <person name="Magnuson J."/>
            <person name="Maillard F."/>
            <person name="Morin E."/>
            <person name="Murat C."/>
            <person name="Nolan M."/>
            <person name="Ohm R."/>
            <person name="Pangilinan J."/>
            <person name="Pereira M."/>
            <person name="Perotto S."/>
            <person name="Peter M."/>
            <person name="Riley R."/>
            <person name="Sitrit Y."/>
            <person name="Stielow B."/>
            <person name="Szollosi G."/>
            <person name="Zifcakova L."/>
            <person name="Stursova M."/>
            <person name="Spatafora J.W."/>
            <person name="Tedersoo L."/>
            <person name="Vaario L.-M."/>
            <person name="Yamada A."/>
            <person name="Yan M."/>
            <person name="Wang P."/>
            <person name="Xu J."/>
            <person name="Bruns T."/>
            <person name="Baldrian P."/>
            <person name="Vilgalys R."/>
            <person name="Henrissat B."/>
            <person name="Grigoriev I.V."/>
            <person name="Hibbett D."/>
            <person name="Nagy L.G."/>
            <person name="Martin F.M."/>
        </authorList>
    </citation>
    <scope>NUCLEOTIDE SEQUENCE</scope>
    <source>
        <strain evidence="1">P2</strain>
    </source>
</reference>
<proteinExistence type="predicted"/>
<keyword evidence="1" id="KW-0489">Methyltransferase</keyword>